<name>A0A2I0B3X5_9ASPA</name>
<dbReference type="SUPFAM" id="SSF53756">
    <property type="entry name" value="UDP-Glycosyltransferase/glycogen phosphorylase"/>
    <property type="match status" value="1"/>
</dbReference>
<dbReference type="Pfam" id="PF00201">
    <property type="entry name" value="UDPGT"/>
    <property type="match status" value="1"/>
</dbReference>
<dbReference type="PANTHER" id="PTHR48048">
    <property type="entry name" value="GLYCOSYLTRANSFERASE"/>
    <property type="match status" value="1"/>
</dbReference>
<dbReference type="AlphaFoldDB" id="A0A2I0B3X5"/>
<dbReference type="PANTHER" id="PTHR48048:SF89">
    <property type="entry name" value="GLYCOSYLTRANSFERASE"/>
    <property type="match status" value="1"/>
</dbReference>
<dbReference type="EMBL" id="KZ451917">
    <property type="protein sequence ID" value="PKA62496.1"/>
    <property type="molecule type" value="Genomic_DNA"/>
</dbReference>
<protein>
    <recommendedName>
        <fullName evidence="4">Glycosyltransferase</fullName>
        <ecNumber evidence="4">2.4.1.-</ecNumber>
    </recommendedName>
</protein>
<keyword evidence="3 5" id="KW-0328">Glycosyltransferase</keyword>
<dbReference type="PROSITE" id="PS00375">
    <property type="entry name" value="UDPGT"/>
    <property type="match status" value="1"/>
</dbReference>
<evidence type="ECO:0000256" key="1">
    <source>
        <dbReference type="ARBA" id="ARBA00009995"/>
    </source>
</evidence>
<dbReference type="InterPro" id="IPR050481">
    <property type="entry name" value="UDP-glycosyltransf_plant"/>
</dbReference>
<proteinExistence type="inferred from homology"/>
<comment type="similarity">
    <text evidence="1 3">Belongs to the UDP-glycosyltransferase family.</text>
</comment>
<evidence type="ECO:0000256" key="4">
    <source>
        <dbReference type="RuleBase" id="RU362057"/>
    </source>
</evidence>
<evidence type="ECO:0000256" key="2">
    <source>
        <dbReference type="ARBA" id="ARBA00022679"/>
    </source>
</evidence>
<evidence type="ECO:0000313" key="6">
    <source>
        <dbReference type="Proteomes" id="UP000236161"/>
    </source>
</evidence>
<dbReference type="InterPro" id="IPR002213">
    <property type="entry name" value="UDP_glucos_trans"/>
</dbReference>
<dbReference type="CDD" id="cd03784">
    <property type="entry name" value="GT1_Gtf-like"/>
    <property type="match status" value="1"/>
</dbReference>
<keyword evidence="2 3" id="KW-0808">Transferase</keyword>
<dbReference type="OrthoDB" id="5835829at2759"/>
<organism evidence="5 6">
    <name type="scientific">Apostasia shenzhenica</name>
    <dbReference type="NCBI Taxonomy" id="1088818"/>
    <lineage>
        <taxon>Eukaryota</taxon>
        <taxon>Viridiplantae</taxon>
        <taxon>Streptophyta</taxon>
        <taxon>Embryophyta</taxon>
        <taxon>Tracheophyta</taxon>
        <taxon>Spermatophyta</taxon>
        <taxon>Magnoliopsida</taxon>
        <taxon>Liliopsida</taxon>
        <taxon>Asparagales</taxon>
        <taxon>Orchidaceae</taxon>
        <taxon>Apostasioideae</taxon>
        <taxon>Apostasia</taxon>
    </lineage>
</organism>
<dbReference type="EC" id="2.4.1.-" evidence="4"/>
<dbReference type="FunFam" id="3.40.50.2000:FF:000095">
    <property type="entry name" value="Glycosyltransferase"/>
    <property type="match status" value="1"/>
</dbReference>
<reference evidence="5 6" key="1">
    <citation type="journal article" date="2017" name="Nature">
        <title>The Apostasia genome and the evolution of orchids.</title>
        <authorList>
            <person name="Zhang G.Q."/>
            <person name="Liu K.W."/>
            <person name="Li Z."/>
            <person name="Lohaus R."/>
            <person name="Hsiao Y.Y."/>
            <person name="Niu S.C."/>
            <person name="Wang J.Y."/>
            <person name="Lin Y.C."/>
            <person name="Xu Q."/>
            <person name="Chen L.J."/>
            <person name="Yoshida K."/>
            <person name="Fujiwara S."/>
            <person name="Wang Z.W."/>
            <person name="Zhang Y.Q."/>
            <person name="Mitsuda N."/>
            <person name="Wang M."/>
            <person name="Liu G.H."/>
            <person name="Pecoraro L."/>
            <person name="Huang H.X."/>
            <person name="Xiao X.J."/>
            <person name="Lin M."/>
            <person name="Wu X.Y."/>
            <person name="Wu W.L."/>
            <person name="Chen Y.Y."/>
            <person name="Chang S.B."/>
            <person name="Sakamoto S."/>
            <person name="Ohme-Takagi M."/>
            <person name="Yagi M."/>
            <person name="Zeng S.J."/>
            <person name="Shen C.Y."/>
            <person name="Yeh C.M."/>
            <person name="Luo Y.B."/>
            <person name="Tsai W.C."/>
            <person name="Van de Peer Y."/>
            <person name="Liu Z.J."/>
        </authorList>
    </citation>
    <scope>NUCLEOTIDE SEQUENCE [LARGE SCALE GENOMIC DNA]</scope>
    <source>
        <strain evidence="6">cv. Shenzhen</strain>
        <tissue evidence="5">Stem</tissue>
    </source>
</reference>
<dbReference type="Gene3D" id="3.40.50.2000">
    <property type="entry name" value="Glycogen Phosphorylase B"/>
    <property type="match status" value="2"/>
</dbReference>
<dbReference type="GO" id="GO:0035251">
    <property type="term" value="F:UDP-glucosyltransferase activity"/>
    <property type="evidence" value="ECO:0007669"/>
    <property type="project" value="InterPro"/>
</dbReference>
<dbReference type="FunFam" id="3.40.50.2000:FF:000020">
    <property type="entry name" value="Glycosyltransferase"/>
    <property type="match status" value="1"/>
</dbReference>
<accession>A0A2I0B3X5</accession>
<keyword evidence="6" id="KW-1185">Reference proteome</keyword>
<dbReference type="Proteomes" id="UP000236161">
    <property type="component" value="Unassembled WGS sequence"/>
</dbReference>
<dbReference type="InterPro" id="IPR035595">
    <property type="entry name" value="UDP_glycos_trans_CS"/>
</dbReference>
<evidence type="ECO:0000313" key="5">
    <source>
        <dbReference type="EMBL" id="PKA62496.1"/>
    </source>
</evidence>
<gene>
    <name evidence="5" type="primary">RhGT1</name>
    <name evidence="5" type="ORF">AXF42_Ash009383</name>
</gene>
<evidence type="ECO:0000256" key="3">
    <source>
        <dbReference type="RuleBase" id="RU003718"/>
    </source>
</evidence>
<sequence>MAKMVVLYPSPGMGHLVSMVELGKLFLHRGFAVTVVTVEASYTTGAANATSDFISRMSSFHPSLSFHRLPAVSLPPNTSPHHEAHAFDLLRLSNPYLLDFLSSSRSSPVAALIVDFFCTLALDVAAELRIPSYVFFTCNASVLAAFLHLPILHTKLTASFKDLGAAHLQFPGLPPIPASDMPLPLLDREDEGYKGFLFHYDRMPEADGIIVNTFASLELRPLQAIADGLVVPGRKMPPVYCVGPVIASGDGSQTERRHESLEWLDSQPLRSVVFLCFGSLGVFSAAQLREVAAGLEKSGQRFLWVVRSPDGGGNSGKMTRAAATEPELEELLPEGFLERTRERGKVVRSWAPQAEVLRHAAVGGFVTHCGWNSVLEAIVGGVPMVVWPLYAEQRMNKVLLVEEMRLAVEMKGFESGMVAAGEVEDRVRGLMEAEWGKEMRARVEAVMAAALAAVADGGPSISALNELAATWKNLKSEP</sequence>